<dbReference type="EMBL" id="JAGGLJ010000003">
    <property type="protein sequence ID" value="MBP2024867.1"/>
    <property type="molecule type" value="Genomic_DNA"/>
</dbReference>
<keyword evidence="2 4" id="KW-0456">Lyase</keyword>
<dbReference type="InterPro" id="IPR050197">
    <property type="entry name" value="Aldolase_class_II_sugar_metab"/>
</dbReference>
<sequence>MEDRKRLEIIEYGNKILEEHLTFGSGGNLSLRYDENMLITPSGVPYEELQKLEIVYMNYEGEVIIGKLKPSSEYMIHSKIYQKRKDINAIIHTHSKYINVLGAIGEDLKAVHYLIASSGDSIVKVAPYETYGTKELAKRALEYLENRKAVILANHGLVACGENLEEALQISRDLEFCAFVYVKALAVGKVNIIPDEKIKEVVEKFKTHGQI</sequence>
<evidence type="ECO:0000313" key="4">
    <source>
        <dbReference type="EMBL" id="MBP2024867.1"/>
    </source>
</evidence>
<dbReference type="InterPro" id="IPR036409">
    <property type="entry name" value="Aldolase_II/adducin_N_sf"/>
</dbReference>
<dbReference type="Gene3D" id="3.40.225.10">
    <property type="entry name" value="Class II aldolase/adducin N-terminal domain"/>
    <property type="match status" value="1"/>
</dbReference>
<keyword evidence="1" id="KW-0479">Metal-binding</keyword>
<reference evidence="4 5" key="1">
    <citation type="submission" date="2021-03" db="EMBL/GenBank/DDBJ databases">
        <title>Genomic Encyclopedia of Type Strains, Phase IV (KMG-IV): sequencing the most valuable type-strain genomes for metagenomic binning, comparative biology and taxonomic classification.</title>
        <authorList>
            <person name="Goeker M."/>
        </authorList>
    </citation>
    <scope>NUCLEOTIDE SEQUENCE [LARGE SCALE GENOMIC DNA]</scope>
    <source>
        <strain evidence="4 5">DSM 27563</strain>
    </source>
</reference>
<evidence type="ECO:0000313" key="5">
    <source>
        <dbReference type="Proteomes" id="UP001519306"/>
    </source>
</evidence>
<evidence type="ECO:0000256" key="1">
    <source>
        <dbReference type="ARBA" id="ARBA00022723"/>
    </source>
</evidence>
<dbReference type="PANTHER" id="PTHR22789:SF0">
    <property type="entry name" value="3-OXO-TETRONATE 4-PHOSPHATE DECARBOXYLASE-RELATED"/>
    <property type="match status" value="1"/>
</dbReference>
<name>A0ABS4KAS2_9FIRM</name>
<dbReference type="RefSeq" id="WP_210060174.1">
    <property type="nucleotide sequence ID" value="NZ_JAGGLJ010000003.1"/>
</dbReference>
<keyword evidence="5" id="KW-1185">Reference proteome</keyword>
<protein>
    <submittedName>
        <fullName evidence="4">L-fuculose-phosphate aldolase</fullName>
        <ecNumber evidence="4">4.1.2.17</ecNumber>
    </submittedName>
</protein>
<dbReference type="EC" id="4.1.2.17" evidence="4"/>
<dbReference type="PANTHER" id="PTHR22789">
    <property type="entry name" value="FUCULOSE PHOSPHATE ALDOLASE"/>
    <property type="match status" value="1"/>
</dbReference>
<gene>
    <name evidence="4" type="ORF">J2Z71_000390</name>
</gene>
<feature type="domain" description="Class II aldolase/adducin N-terminal" evidence="3">
    <location>
        <begin position="7"/>
        <end position="182"/>
    </location>
</feature>
<dbReference type="Proteomes" id="UP001519306">
    <property type="component" value="Unassembled WGS sequence"/>
</dbReference>
<accession>A0ABS4KAS2</accession>
<dbReference type="Pfam" id="PF00596">
    <property type="entry name" value="Aldolase_II"/>
    <property type="match status" value="1"/>
</dbReference>
<proteinExistence type="predicted"/>
<evidence type="ECO:0000259" key="3">
    <source>
        <dbReference type="SMART" id="SM01007"/>
    </source>
</evidence>
<comment type="caution">
    <text evidence="4">The sequence shown here is derived from an EMBL/GenBank/DDBJ whole genome shotgun (WGS) entry which is preliminary data.</text>
</comment>
<dbReference type="SUPFAM" id="SSF53639">
    <property type="entry name" value="AraD/HMP-PK domain-like"/>
    <property type="match status" value="1"/>
</dbReference>
<dbReference type="GO" id="GO:0008738">
    <property type="term" value="F:L-fuculose-phosphate aldolase activity"/>
    <property type="evidence" value="ECO:0007669"/>
    <property type="project" value="UniProtKB-EC"/>
</dbReference>
<organism evidence="4 5">
    <name type="scientific">Peptoniphilus stercorisuis</name>
    <dbReference type="NCBI Taxonomy" id="1436965"/>
    <lineage>
        <taxon>Bacteria</taxon>
        <taxon>Bacillati</taxon>
        <taxon>Bacillota</taxon>
        <taxon>Tissierellia</taxon>
        <taxon>Tissierellales</taxon>
        <taxon>Peptoniphilaceae</taxon>
        <taxon>Peptoniphilus</taxon>
    </lineage>
</organism>
<evidence type="ECO:0000256" key="2">
    <source>
        <dbReference type="ARBA" id="ARBA00023239"/>
    </source>
</evidence>
<dbReference type="InterPro" id="IPR001303">
    <property type="entry name" value="Aldolase_II/adducin_N"/>
</dbReference>
<dbReference type="SMART" id="SM01007">
    <property type="entry name" value="Aldolase_II"/>
    <property type="match status" value="1"/>
</dbReference>